<evidence type="ECO:0000256" key="2">
    <source>
        <dbReference type="ARBA" id="ARBA00008817"/>
    </source>
</evidence>
<organism evidence="9 10">
    <name type="scientific">Dendrobium chrysotoxum</name>
    <name type="common">Orchid</name>
    <dbReference type="NCBI Taxonomy" id="161865"/>
    <lineage>
        <taxon>Eukaryota</taxon>
        <taxon>Viridiplantae</taxon>
        <taxon>Streptophyta</taxon>
        <taxon>Embryophyta</taxon>
        <taxon>Tracheophyta</taxon>
        <taxon>Spermatophyta</taxon>
        <taxon>Magnoliopsida</taxon>
        <taxon>Liliopsida</taxon>
        <taxon>Asparagales</taxon>
        <taxon>Orchidaceae</taxon>
        <taxon>Epidendroideae</taxon>
        <taxon>Malaxideae</taxon>
        <taxon>Dendrobiinae</taxon>
        <taxon>Dendrobium</taxon>
    </lineage>
</organism>
<keyword evidence="7" id="KW-0496">Mitochondrion</keyword>
<evidence type="ECO:0000256" key="1">
    <source>
        <dbReference type="ARBA" id="ARBA00004637"/>
    </source>
</evidence>
<dbReference type="PANTHER" id="PTHR12388">
    <property type="entry name" value="MITOCHONDRIA ASSOCIATED GRANULOCYTE MACROPHAGE CSF SIGNALING MOLECULE"/>
    <property type="match status" value="1"/>
</dbReference>
<dbReference type="GO" id="GO:0031348">
    <property type="term" value="P:negative regulation of defense response"/>
    <property type="evidence" value="ECO:0007669"/>
    <property type="project" value="UniProtKB-ARBA"/>
</dbReference>
<evidence type="ECO:0008006" key="11">
    <source>
        <dbReference type="Google" id="ProtNLM"/>
    </source>
</evidence>
<dbReference type="GO" id="GO:0005744">
    <property type="term" value="C:TIM23 mitochondrial import inner membrane translocase complex"/>
    <property type="evidence" value="ECO:0007669"/>
    <property type="project" value="InterPro"/>
</dbReference>
<evidence type="ECO:0000256" key="3">
    <source>
        <dbReference type="ARBA" id="ARBA00022448"/>
    </source>
</evidence>
<protein>
    <recommendedName>
        <fullName evidence="11">Mitochondrial import inner membrane translocase subunit Tim16</fullName>
    </recommendedName>
</protein>
<dbReference type="Pfam" id="PF03656">
    <property type="entry name" value="Pam16"/>
    <property type="match status" value="1"/>
</dbReference>
<keyword evidence="4" id="KW-0999">Mitochondrion inner membrane</keyword>
<evidence type="ECO:0000256" key="4">
    <source>
        <dbReference type="ARBA" id="ARBA00022792"/>
    </source>
</evidence>
<dbReference type="InterPro" id="IPR005341">
    <property type="entry name" value="Tim16"/>
</dbReference>
<accession>A0AAV7H4M2</accession>
<evidence type="ECO:0000256" key="7">
    <source>
        <dbReference type="ARBA" id="ARBA00023128"/>
    </source>
</evidence>
<dbReference type="GO" id="GO:0030150">
    <property type="term" value="P:protein import into mitochondrial matrix"/>
    <property type="evidence" value="ECO:0007669"/>
    <property type="project" value="InterPro"/>
</dbReference>
<evidence type="ECO:0000256" key="6">
    <source>
        <dbReference type="ARBA" id="ARBA00023010"/>
    </source>
</evidence>
<name>A0AAV7H4M2_DENCH</name>
<keyword evidence="5" id="KW-0653">Protein transport</keyword>
<gene>
    <name evidence="9" type="ORF">IEQ34_008013</name>
</gene>
<dbReference type="AlphaFoldDB" id="A0AAV7H4M2"/>
<sequence>MYLLEVKPKDPSGRQSLKTPQVEIFARTCIKEDELSVSTYLDFIFRIHDLLTSSIGLSNSFGVSYWKLVKLDLAAKLIANLLIMGSGILGRAVLQAYRKALENANKTGVAQETIQNIRRAGRTMTEQEARQILGLHENASWEEVLQKYDTLFERNGKMGSFYLQSKIHRAKECLETVYQKNGEGTQGTG</sequence>
<dbReference type="Gene3D" id="1.10.287.110">
    <property type="entry name" value="DnaJ domain"/>
    <property type="match status" value="1"/>
</dbReference>
<evidence type="ECO:0000256" key="5">
    <source>
        <dbReference type="ARBA" id="ARBA00022927"/>
    </source>
</evidence>
<evidence type="ECO:0000313" key="10">
    <source>
        <dbReference type="Proteomes" id="UP000775213"/>
    </source>
</evidence>
<dbReference type="InterPro" id="IPR036869">
    <property type="entry name" value="J_dom_sf"/>
</dbReference>
<reference evidence="9 10" key="1">
    <citation type="journal article" date="2021" name="Hortic Res">
        <title>Chromosome-scale assembly of the Dendrobium chrysotoxum genome enhances the understanding of orchid evolution.</title>
        <authorList>
            <person name="Zhang Y."/>
            <person name="Zhang G.Q."/>
            <person name="Zhang D."/>
            <person name="Liu X.D."/>
            <person name="Xu X.Y."/>
            <person name="Sun W.H."/>
            <person name="Yu X."/>
            <person name="Zhu X."/>
            <person name="Wang Z.W."/>
            <person name="Zhao X."/>
            <person name="Zhong W.Y."/>
            <person name="Chen H."/>
            <person name="Yin W.L."/>
            <person name="Huang T."/>
            <person name="Niu S.C."/>
            <person name="Liu Z.J."/>
        </authorList>
    </citation>
    <scope>NUCLEOTIDE SEQUENCE [LARGE SCALE GENOMIC DNA]</scope>
    <source>
        <strain evidence="9">Lindl</strain>
    </source>
</reference>
<dbReference type="PANTHER" id="PTHR12388:SF0">
    <property type="entry name" value="MITOCHONDRIAL IMPORT INNER MEMBRANE TRANSLOCASE SUBUNIT TIM16"/>
    <property type="match status" value="1"/>
</dbReference>
<proteinExistence type="inferred from homology"/>
<dbReference type="FunFam" id="1.10.287.110:FF:000006">
    <property type="entry name" value="Import inner membrane translocase subunit TIM16"/>
    <property type="match status" value="1"/>
</dbReference>
<keyword evidence="8" id="KW-0472">Membrane</keyword>
<dbReference type="Proteomes" id="UP000775213">
    <property type="component" value="Unassembled WGS sequence"/>
</dbReference>
<evidence type="ECO:0000256" key="8">
    <source>
        <dbReference type="ARBA" id="ARBA00023136"/>
    </source>
</evidence>
<keyword evidence="3" id="KW-0813">Transport</keyword>
<comment type="subcellular location">
    <subcellularLocation>
        <location evidence="1">Mitochondrion inner membrane</location>
        <topology evidence="1">Peripheral membrane protein</topology>
    </subcellularLocation>
</comment>
<evidence type="ECO:0000313" key="9">
    <source>
        <dbReference type="EMBL" id="KAH0463431.1"/>
    </source>
</evidence>
<dbReference type="EMBL" id="JAGFBR010000008">
    <property type="protein sequence ID" value="KAH0463431.1"/>
    <property type="molecule type" value="Genomic_DNA"/>
</dbReference>
<keyword evidence="6" id="KW-0811">Translocation</keyword>
<comment type="caution">
    <text evidence="9">The sequence shown here is derived from an EMBL/GenBank/DDBJ whole genome shotgun (WGS) entry which is preliminary data.</text>
</comment>
<comment type="similarity">
    <text evidence="2">Belongs to the TIM16/PAM16 family.</text>
</comment>
<keyword evidence="10" id="KW-1185">Reference proteome</keyword>